<dbReference type="Proteomes" id="UP000662857">
    <property type="component" value="Chromosome"/>
</dbReference>
<dbReference type="SUPFAM" id="SSF110395">
    <property type="entry name" value="CutC-like"/>
    <property type="match status" value="1"/>
</dbReference>
<dbReference type="InterPro" id="IPR036822">
    <property type="entry name" value="CutC-like_dom_sf"/>
</dbReference>
<dbReference type="InterPro" id="IPR005627">
    <property type="entry name" value="CutC-like"/>
</dbReference>
<dbReference type="HAMAP" id="MF_00795">
    <property type="entry name" value="CutC"/>
    <property type="match status" value="1"/>
</dbReference>
<evidence type="ECO:0000256" key="2">
    <source>
        <dbReference type="HAMAP-Rule" id="MF_00795"/>
    </source>
</evidence>
<dbReference type="PANTHER" id="PTHR12598">
    <property type="entry name" value="COPPER HOMEOSTASIS PROTEIN CUTC"/>
    <property type="match status" value="1"/>
</dbReference>
<dbReference type="EMBL" id="CP070499">
    <property type="protein sequence ID" value="QSB16631.1"/>
    <property type="molecule type" value="Genomic_DNA"/>
</dbReference>
<dbReference type="Pfam" id="PF03932">
    <property type="entry name" value="CutC"/>
    <property type="match status" value="1"/>
</dbReference>
<keyword evidence="4" id="KW-1185">Reference proteome</keyword>
<evidence type="ECO:0000313" key="4">
    <source>
        <dbReference type="Proteomes" id="UP000662857"/>
    </source>
</evidence>
<sequence>MRLEIATQDVEGVRVAQARGADRVELCQALPVGGLTPSQGLVEQAVALGVPVRALIRPRAGGYRYTATETATMVRDVATAVAAGAEGVVVGALTDDGLDRAVLRALVHAAAGAPVIVHRCVDVLLGQGWVAPAALVAQLLELGVAGMLTSGGAERAPDGRDTIAALAAAAAGRLEIVAGGGVRPEHFAALARAGADTVHLSAGRAVSAGPSGPGGGEDEFVTTDPAVVAAARAAVDALT</sequence>
<name>A0A895YGD9_9ACTN</name>
<keyword evidence="2" id="KW-0963">Cytoplasm</keyword>
<evidence type="ECO:0000313" key="3">
    <source>
        <dbReference type="EMBL" id="QSB16631.1"/>
    </source>
</evidence>
<dbReference type="GO" id="GO:0005737">
    <property type="term" value="C:cytoplasm"/>
    <property type="evidence" value="ECO:0007669"/>
    <property type="project" value="UniProtKB-SubCell"/>
</dbReference>
<reference evidence="3" key="1">
    <citation type="submission" date="2021-02" db="EMBL/GenBank/DDBJ databases">
        <title>Natrosporangium hydrolyticum gen. nov., sp. nov, a haloalkaliphilic actinobacterium from a soda solonchak soil.</title>
        <authorList>
            <person name="Sorokin D.Y."/>
            <person name="Khijniak T.V."/>
            <person name="Zakharycheva A.P."/>
            <person name="Boueva O.V."/>
            <person name="Ariskina E.V."/>
            <person name="Hahnke R.L."/>
            <person name="Bunk B."/>
            <person name="Sproer C."/>
            <person name="Schumann P."/>
            <person name="Evtushenko L.I."/>
            <person name="Kublanov I.V."/>
        </authorList>
    </citation>
    <scope>NUCLEOTIDE SEQUENCE</scope>
    <source>
        <strain evidence="3">DSM 106523</strain>
    </source>
</reference>
<comment type="subcellular location">
    <subcellularLocation>
        <location evidence="2">Cytoplasm</location>
    </subcellularLocation>
</comment>
<comment type="caution">
    <text evidence="2">Once thought to be involved in copper homeostasis, experiments in E.coli have shown this is not the case.</text>
</comment>
<dbReference type="RefSeq" id="WP_239678856.1">
    <property type="nucleotide sequence ID" value="NZ_CP070499.1"/>
</dbReference>
<dbReference type="AlphaFoldDB" id="A0A895YGD9"/>
<gene>
    <name evidence="2" type="primary">cutC</name>
    <name evidence="3" type="ORF">JQS43_10325</name>
</gene>
<dbReference type="PANTHER" id="PTHR12598:SF0">
    <property type="entry name" value="COPPER HOMEOSTASIS PROTEIN CUTC HOMOLOG"/>
    <property type="match status" value="1"/>
</dbReference>
<organism evidence="3 4">
    <name type="scientific">Natronosporangium hydrolyticum</name>
    <dbReference type="NCBI Taxonomy" id="2811111"/>
    <lineage>
        <taxon>Bacteria</taxon>
        <taxon>Bacillati</taxon>
        <taxon>Actinomycetota</taxon>
        <taxon>Actinomycetes</taxon>
        <taxon>Micromonosporales</taxon>
        <taxon>Micromonosporaceae</taxon>
        <taxon>Natronosporangium</taxon>
    </lineage>
</organism>
<comment type="similarity">
    <text evidence="1 2">Belongs to the CutC family.</text>
</comment>
<dbReference type="Gene3D" id="3.20.20.380">
    <property type="entry name" value="Copper homeostasis (CutC) domain"/>
    <property type="match status" value="1"/>
</dbReference>
<protein>
    <recommendedName>
        <fullName evidence="2">PF03932 family protein CutC</fullName>
    </recommendedName>
</protein>
<dbReference type="KEGG" id="nhy:JQS43_10325"/>
<accession>A0A895YGD9</accession>
<evidence type="ECO:0000256" key="1">
    <source>
        <dbReference type="ARBA" id="ARBA00007768"/>
    </source>
</evidence>
<proteinExistence type="inferred from homology"/>
<dbReference type="GO" id="GO:0005507">
    <property type="term" value="F:copper ion binding"/>
    <property type="evidence" value="ECO:0007669"/>
    <property type="project" value="TreeGrafter"/>
</dbReference>